<protein>
    <submittedName>
        <fullName evidence="2">Uncharacterized protein</fullName>
    </submittedName>
</protein>
<proteinExistence type="predicted"/>
<reference evidence="2 3" key="1">
    <citation type="journal article" date="2013" name="Genome Announc.">
        <title>Draft Genome Sequence of Helicobacter fennelliae Strain MRY12-0050, Isolated from a Bacteremia Patient.</title>
        <authorList>
            <person name="Rimbara E."/>
            <person name="Matsui M."/>
            <person name="Mori S."/>
            <person name="Suzuki S."/>
            <person name="Suzuki M."/>
            <person name="Kim H."/>
            <person name="Sekizuka T."/>
            <person name="Kuroda M."/>
            <person name="Shibayama K."/>
        </authorList>
    </citation>
    <scope>NUCLEOTIDE SEQUENCE [LARGE SCALE GENOMIC DNA]</scope>
    <source>
        <strain evidence="2 3">MRY12-0050</strain>
    </source>
</reference>
<dbReference type="Proteomes" id="UP000018143">
    <property type="component" value="Unassembled WGS sequence"/>
</dbReference>
<feature type="region of interest" description="Disordered" evidence="1">
    <location>
        <begin position="1"/>
        <end position="30"/>
    </location>
</feature>
<dbReference type="EMBL" id="BASD01000025">
    <property type="protein sequence ID" value="GAD19602.1"/>
    <property type="molecule type" value="Genomic_DNA"/>
</dbReference>
<accession>T1DWQ2</accession>
<gene>
    <name evidence="2" type="ORF">HFN_0842</name>
</gene>
<name>T1DWQ2_9HELI</name>
<sequence length="44" mass="5271">MDCHSPKGLRNDDKNDIDSSRIYADTSEHKKRESRIYVNMKIRF</sequence>
<evidence type="ECO:0000313" key="2">
    <source>
        <dbReference type="EMBL" id="GAD19602.1"/>
    </source>
</evidence>
<evidence type="ECO:0000313" key="3">
    <source>
        <dbReference type="Proteomes" id="UP000018143"/>
    </source>
</evidence>
<dbReference type="RefSeq" id="WP_023949039.1">
    <property type="nucleotide sequence ID" value="NZ_BASD01000025.1"/>
</dbReference>
<organism evidence="2 3">
    <name type="scientific">Helicobacter fennelliae MRY12-0050</name>
    <dbReference type="NCBI Taxonomy" id="1325130"/>
    <lineage>
        <taxon>Bacteria</taxon>
        <taxon>Pseudomonadati</taxon>
        <taxon>Campylobacterota</taxon>
        <taxon>Epsilonproteobacteria</taxon>
        <taxon>Campylobacterales</taxon>
        <taxon>Helicobacteraceae</taxon>
        <taxon>Helicobacter</taxon>
    </lineage>
</organism>
<feature type="compositionally biased region" description="Basic and acidic residues" evidence="1">
    <location>
        <begin position="1"/>
        <end position="19"/>
    </location>
</feature>
<keyword evidence="3" id="KW-1185">Reference proteome</keyword>
<comment type="caution">
    <text evidence="2">The sequence shown here is derived from an EMBL/GenBank/DDBJ whole genome shotgun (WGS) entry which is preliminary data.</text>
</comment>
<dbReference type="AlphaFoldDB" id="T1DWQ2"/>
<evidence type="ECO:0000256" key="1">
    <source>
        <dbReference type="SAM" id="MobiDB-lite"/>
    </source>
</evidence>